<dbReference type="EMBL" id="HBKP01009447">
    <property type="protein sequence ID" value="CAE2214697.1"/>
    <property type="molecule type" value="Transcribed_RNA"/>
</dbReference>
<reference evidence="2" key="1">
    <citation type="submission" date="2021-01" db="EMBL/GenBank/DDBJ databases">
        <authorList>
            <person name="Corre E."/>
            <person name="Pelletier E."/>
            <person name="Niang G."/>
            <person name="Scheremetjew M."/>
            <person name="Finn R."/>
            <person name="Kale V."/>
            <person name="Holt S."/>
            <person name="Cochrane G."/>
            <person name="Meng A."/>
            <person name="Brown T."/>
            <person name="Cohen L."/>
        </authorList>
    </citation>
    <scope>NUCLEOTIDE SEQUENCE</scope>
    <source>
        <strain evidence="2">DIVA3 518/3/11/1/6</strain>
    </source>
</reference>
<dbReference type="PROSITE" id="PS51257">
    <property type="entry name" value="PROKAR_LIPOPROTEIN"/>
    <property type="match status" value="1"/>
</dbReference>
<organism evidence="2">
    <name type="scientific">Vannella robusta</name>
    <dbReference type="NCBI Taxonomy" id="1487602"/>
    <lineage>
        <taxon>Eukaryota</taxon>
        <taxon>Amoebozoa</taxon>
        <taxon>Discosea</taxon>
        <taxon>Flabellinia</taxon>
        <taxon>Vannellidae</taxon>
        <taxon>Vannella</taxon>
    </lineage>
</organism>
<feature type="chain" id="PRO_5031477602" description="MD-2-related lipid-recognition domain-containing protein" evidence="1">
    <location>
        <begin position="22"/>
        <end position="188"/>
    </location>
</feature>
<feature type="signal peptide" evidence="1">
    <location>
        <begin position="1"/>
        <end position="21"/>
    </location>
</feature>
<gene>
    <name evidence="2" type="ORF">VSP0166_LOCUS6678</name>
</gene>
<dbReference type="AlphaFoldDB" id="A0A7S4I057"/>
<sequence>MNSKLTTAILLGIVMACTVEGLVFEFGKWEYCYGEPATDRVNVENALVRVVQSPNHLLGFQFHVNMTTNEPIANAVANLRTWHEQTGDRVKYGDSDACCGFFTNTEDQCTEETNTHCPITGFKSGMIERLFHEEHHGNFEAQLQLFDVSKDREEIMCIAVPFTVSESFLTQFQQERKEKFEEQPILLL</sequence>
<proteinExistence type="predicted"/>
<protein>
    <recommendedName>
        <fullName evidence="3">MD-2-related lipid-recognition domain-containing protein</fullName>
    </recommendedName>
</protein>
<evidence type="ECO:0000256" key="1">
    <source>
        <dbReference type="SAM" id="SignalP"/>
    </source>
</evidence>
<evidence type="ECO:0000313" key="2">
    <source>
        <dbReference type="EMBL" id="CAE2214697.1"/>
    </source>
</evidence>
<evidence type="ECO:0008006" key="3">
    <source>
        <dbReference type="Google" id="ProtNLM"/>
    </source>
</evidence>
<name>A0A7S4I057_9EUKA</name>
<accession>A0A7S4I057</accession>
<keyword evidence="1" id="KW-0732">Signal</keyword>